<keyword evidence="5" id="KW-0472">Membrane</keyword>
<comment type="subcellular location">
    <subcellularLocation>
        <location evidence="1">Membrane</location>
        <topology evidence="1">Multi-pass membrane protein</topology>
    </subcellularLocation>
</comment>
<dbReference type="PANTHER" id="PTHR46285:SF7">
    <property type="entry name" value="OS06G0238900 PROTEIN"/>
    <property type="match status" value="1"/>
</dbReference>
<reference evidence="6 7" key="1">
    <citation type="submission" date="2017-11" db="EMBL/GenBank/DDBJ databases">
        <title>De-novo sequencing of pomegranate (Punica granatum L.) genome.</title>
        <authorList>
            <person name="Akparov Z."/>
            <person name="Amiraslanov A."/>
            <person name="Hajiyeva S."/>
            <person name="Abbasov M."/>
            <person name="Kaur K."/>
            <person name="Hamwieh A."/>
            <person name="Solovyev V."/>
            <person name="Salamov A."/>
            <person name="Braich B."/>
            <person name="Kosarev P."/>
            <person name="Mahmoud A."/>
            <person name="Hajiyev E."/>
            <person name="Babayeva S."/>
            <person name="Izzatullayeva V."/>
            <person name="Mammadov A."/>
            <person name="Mammadov A."/>
            <person name="Sharifova S."/>
            <person name="Ojaghi J."/>
            <person name="Eynullazada K."/>
            <person name="Bayramov B."/>
            <person name="Abdulazimova A."/>
            <person name="Shahmuradov I."/>
        </authorList>
    </citation>
    <scope>NUCLEOTIDE SEQUENCE [LARGE SCALE GENOMIC DNA]</scope>
    <source>
        <strain evidence="7">cv. AG2017</strain>
        <tissue evidence="6">Leaf</tissue>
    </source>
</reference>
<dbReference type="OrthoDB" id="551896at2759"/>
<proteinExistence type="inferred from homology"/>
<evidence type="ECO:0000313" key="7">
    <source>
        <dbReference type="Proteomes" id="UP000233551"/>
    </source>
</evidence>
<dbReference type="GO" id="GO:0016020">
    <property type="term" value="C:membrane"/>
    <property type="evidence" value="ECO:0007669"/>
    <property type="project" value="UniProtKB-SubCell"/>
</dbReference>
<evidence type="ECO:0000256" key="4">
    <source>
        <dbReference type="ARBA" id="ARBA00022989"/>
    </source>
</evidence>
<dbReference type="PANTHER" id="PTHR46285">
    <property type="entry name" value="PROTEINASE INHIBITOR I4, SERPIN (DUF716)-RELATED"/>
    <property type="match status" value="1"/>
</dbReference>
<keyword evidence="3" id="KW-0812">Transmembrane</keyword>
<comment type="caution">
    <text evidence="6">The sequence shown here is derived from an EMBL/GenBank/DDBJ whole genome shotgun (WGS) entry which is preliminary data.</text>
</comment>
<dbReference type="EMBL" id="PGOL01001634">
    <property type="protein sequence ID" value="PKI56074.1"/>
    <property type="molecule type" value="Genomic_DNA"/>
</dbReference>
<keyword evidence="4" id="KW-1133">Transmembrane helix</keyword>
<dbReference type="Pfam" id="PF04819">
    <property type="entry name" value="DUF716"/>
    <property type="match status" value="1"/>
</dbReference>
<dbReference type="AlphaFoldDB" id="A0A2I0JII7"/>
<sequence length="343" mass="36941">MGFFTFTVAGGGFILIGAVESLTASNSPSTSLAATDPTLTPDSSSPVAPSKPKIGHAPMSSASLSFFIASVLSSLFILDSLISFFAALNSHDGVGFALQLQSCAVSALFLLYSVLGLSTYWAKSFPLPSKLLNSILLFAFAEEFLLFYLQRKDASGIENRYFDLMLVPITACTFSTILELKSPKAKIFARLGRGVGLILQGTWFLQMGVSFFTDFVAHGCSLHEKSRGNYTIRCKGHPEYHRARAIATLQFNCHLALLVALTAGAYSIYAQRHGIRREDLRYRPLGEDVRDFGGNAQFTLVSDEDDVDSDGIREEESVGKNKDGGAGAGGAVEMSVNGHGSHH</sequence>
<comment type="similarity">
    <text evidence="2">Belongs to the TMEM45 family.</text>
</comment>
<accession>A0A2I0JII7</accession>
<gene>
    <name evidence="6" type="ORF">CRG98_023543</name>
</gene>
<evidence type="ECO:0000256" key="1">
    <source>
        <dbReference type="ARBA" id="ARBA00004141"/>
    </source>
</evidence>
<protein>
    <submittedName>
        <fullName evidence="6">Uncharacterized protein</fullName>
    </submittedName>
</protein>
<organism evidence="6 7">
    <name type="scientific">Punica granatum</name>
    <name type="common">Pomegranate</name>
    <dbReference type="NCBI Taxonomy" id="22663"/>
    <lineage>
        <taxon>Eukaryota</taxon>
        <taxon>Viridiplantae</taxon>
        <taxon>Streptophyta</taxon>
        <taxon>Embryophyta</taxon>
        <taxon>Tracheophyta</taxon>
        <taxon>Spermatophyta</taxon>
        <taxon>Magnoliopsida</taxon>
        <taxon>eudicotyledons</taxon>
        <taxon>Gunneridae</taxon>
        <taxon>Pentapetalae</taxon>
        <taxon>rosids</taxon>
        <taxon>malvids</taxon>
        <taxon>Myrtales</taxon>
        <taxon>Lythraceae</taxon>
        <taxon>Punica</taxon>
    </lineage>
</organism>
<evidence type="ECO:0000256" key="2">
    <source>
        <dbReference type="ARBA" id="ARBA00006948"/>
    </source>
</evidence>
<dbReference type="GeneID" id="116214281"/>
<evidence type="ECO:0000313" key="6">
    <source>
        <dbReference type="EMBL" id="PKI56074.1"/>
    </source>
</evidence>
<evidence type="ECO:0000256" key="5">
    <source>
        <dbReference type="ARBA" id="ARBA00023136"/>
    </source>
</evidence>
<dbReference type="STRING" id="22663.A0A2I0JII7"/>
<dbReference type="InterPro" id="IPR006904">
    <property type="entry name" value="DUF716"/>
</dbReference>
<name>A0A2I0JII7_PUNGR</name>
<keyword evidence="7" id="KW-1185">Reference proteome</keyword>
<evidence type="ECO:0000256" key="3">
    <source>
        <dbReference type="ARBA" id="ARBA00022692"/>
    </source>
</evidence>
<dbReference type="Proteomes" id="UP000233551">
    <property type="component" value="Unassembled WGS sequence"/>
</dbReference>